<organism evidence="2 3">
    <name type="scientific">Ilyodon furcidens</name>
    <name type="common">goldbreast splitfin</name>
    <dbReference type="NCBI Taxonomy" id="33524"/>
    <lineage>
        <taxon>Eukaryota</taxon>
        <taxon>Metazoa</taxon>
        <taxon>Chordata</taxon>
        <taxon>Craniata</taxon>
        <taxon>Vertebrata</taxon>
        <taxon>Euteleostomi</taxon>
        <taxon>Actinopterygii</taxon>
        <taxon>Neopterygii</taxon>
        <taxon>Teleostei</taxon>
        <taxon>Neoteleostei</taxon>
        <taxon>Acanthomorphata</taxon>
        <taxon>Ovalentaria</taxon>
        <taxon>Atherinomorphae</taxon>
        <taxon>Cyprinodontiformes</taxon>
        <taxon>Goodeidae</taxon>
        <taxon>Ilyodon</taxon>
    </lineage>
</organism>
<comment type="caution">
    <text evidence="2">The sequence shown here is derived from an EMBL/GenBank/DDBJ whole genome shotgun (WGS) entry which is preliminary data.</text>
</comment>
<evidence type="ECO:0000313" key="3">
    <source>
        <dbReference type="Proteomes" id="UP001482620"/>
    </source>
</evidence>
<protein>
    <submittedName>
        <fullName evidence="2">Uncharacterized protein</fullName>
    </submittedName>
</protein>
<evidence type="ECO:0000313" key="2">
    <source>
        <dbReference type="EMBL" id="MEQ2251411.1"/>
    </source>
</evidence>
<name>A0ABV0V2T0_9TELE</name>
<evidence type="ECO:0000256" key="1">
    <source>
        <dbReference type="SAM" id="MobiDB-lite"/>
    </source>
</evidence>
<sequence length="128" mass="14022">MQRVRLGMQPCLLALPCIRCLQQREVSACEPKKRKSSFAYRGVVSNSAIIRLSPLSVSSPPLSCRSIHILITAFPSPALRHSIRALPASGFALLLPPPPSSFVAVPSSQRHTKRKNKAKEGAKKQQKL</sequence>
<dbReference type="EMBL" id="JAHRIQ010093465">
    <property type="protein sequence ID" value="MEQ2251411.1"/>
    <property type="molecule type" value="Genomic_DNA"/>
</dbReference>
<gene>
    <name evidence="2" type="ORF">ILYODFUR_010670</name>
</gene>
<accession>A0ABV0V2T0</accession>
<proteinExistence type="predicted"/>
<dbReference type="Proteomes" id="UP001482620">
    <property type="component" value="Unassembled WGS sequence"/>
</dbReference>
<feature type="compositionally biased region" description="Basic and acidic residues" evidence="1">
    <location>
        <begin position="118"/>
        <end position="128"/>
    </location>
</feature>
<reference evidence="2 3" key="1">
    <citation type="submission" date="2021-06" db="EMBL/GenBank/DDBJ databases">
        <authorList>
            <person name="Palmer J.M."/>
        </authorList>
    </citation>
    <scope>NUCLEOTIDE SEQUENCE [LARGE SCALE GENOMIC DNA]</scope>
    <source>
        <strain evidence="3">if_2019</strain>
        <tissue evidence="2">Muscle</tissue>
    </source>
</reference>
<keyword evidence="3" id="KW-1185">Reference proteome</keyword>
<feature type="region of interest" description="Disordered" evidence="1">
    <location>
        <begin position="103"/>
        <end position="128"/>
    </location>
</feature>